<evidence type="ECO:0000256" key="2">
    <source>
        <dbReference type="ARBA" id="ARBA00022630"/>
    </source>
</evidence>
<keyword evidence="4" id="KW-0521">NADP</keyword>
<evidence type="ECO:0000313" key="8">
    <source>
        <dbReference type="Proteomes" id="UP000321685"/>
    </source>
</evidence>
<keyword evidence="2" id="KW-0285">Flavoprotein</keyword>
<sequence>MTPQLFSPFEIRGVTLRNRVVVSPMWQYAGIDGAPTATHTVHLGRLAEGGPGLTIVEGTTVDRRGRGTVGDLGLWQDDLVPAHARLVDVIRAGGSVPGIQLIHAGRKGRRNPPWTPADQPAPDPADWPVLAPSAIPVPIPGAAMPEVMSVRDIDETVRSWAQAARRARDAGYDVIDVQAAHGYLLHTFLSPLTNRRTDAYGGSAHNRARLLIEVVDAIRAEWPSDKALFVRLSCVDVGWGMDRTVELVHELRRHAVDVIDCTSGGLTGRPAPEAPAVGYGYQVPYAQQVRARTGSPTMAVGMIVHARQAEEVVARGHADLVALGRELLHNPNWPLDAARKLGVTDPYAAAPPRTAHWLRKRDESFPQLAPSTMGDLDVAAVD</sequence>
<dbReference type="GO" id="GO:0003959">
    <property type="term" value="F:NADPH dehydrogenase activity"/>
    <property type="evidence" value="ECO:0007669"/>
    <property type="project" value="InterPro"/>
</dbReference>
<evidence type="ECO:0000256" key="1">
    <source>
        <dbReference type="ARBA" id="ARBA00001917"/>
    </source>
</evidence>
<dbReference type="SUPFAM" id="SSF51395">
    <property type="entry name" value="FMN-linked oxidoreductases"/>
    <property type="match status" value="1"/>
</dbReference>
<dbReference type="Pfam" id="PF00724">
    <property type="entry name" value="Oxidored_FMN"/>
    <property type="match status" value="1"/>
</dbReference>
<comment type="cofactor">
    <cofactor evidence="1">
        <name>FMN</name>
        <dbReference type="ChEBI" id="CHEBI:58210"/>
    </cofactor>
</comment>
<reference evidence="7 8" key="1">
    <citation type="submission" date="2019-07" db="EMBL/GenBank/DDBJ databases">
        <title>Whole genome shotgun sequence of Pseudonocardia sulfidoxydans NBRC 16205.</title>
        <authorList>
            <person name="Hosoyama A."/>
            <person name="Uohara A."/>
            <person name="Ohji S."/>
            <person name="Ichikawa N."/>
        </authorList>
    </citation>
    <scope>NUCLEOTIDE SEQUENCE [LARGE SCALE GENOMIC DNA]</scope>
    <source>
        <strain evidence="7 8">NBRC 16205</strain>
    </source>
</reference>
<evidence type="ECO:0000259" key="6">
    <source>
        <dbReference type="Pfam" id="PF00724"/>
    </source>
</evidence>
<dbReference type="Gene3D" id="3.20.20.70">
    <property type="entry name" value="Aldolase class I"/>
    <property type="match status" value="1"/>
</dbReference>
<name>A0A511DJA6_9PSEU</name>
<dbReference type="GO" id="GO:0010181">
    <property type="term" value="F:FMN binding"/>
    <property type="evidence" value="ECO:0007669"/>
    <property type="project" value="InterPro"/>
</dbReference>
<evidence type="ECO:0000256" key="5">
    <source>
        <dbReference type="ARBA" id="ARBA00023002"/>
    </source>
</evidence>
<dbReference type="InterPro" id="IPR013785">
    <property type="entry name" value="Aldolase_TIM"/>
</dbReference>
<keyword evidence="5" id="KW-0560">Oxidoreductase</keyword>
<organism evidence="7 8">
    <name type="scientific">Pseudonocardia sulfidoxydans NBRC 16205</name>
    <dbReference type="NCBI Taxonomy" id="1223511"/>
    <lineage>
        <taxon>Bacteria</taxon>
        <taxon>Bacillati</taxon>
        <taxon>Actinomycetota</taxon>
        <taxon>Actinomycetes</taxon>
        <taxon>Pseudonocardiales</taxon>
        <taxon>Pseudonocardiaceae</taxon>
        <taxon>Pseudonocardia</taxon>
    </lineage>
</organism>
<accession>A0A511DJA6</accession>
<dbReference type="PANTHER" id="PTHR43303">
    <property type="entry name" value="NADPH DEHYDROGENASE C23G7.10C-RELATED"/>
    <property type="match status" value="1"/>
</dbReference>
<dbReference type="EMBL" id="BJVJ01000042">
    <property type="protein sequence ID" value="GEL24890.1"/>
    <property type="molecule type" value="Genomic_DNA"/>
</dbReference>
<dbReference type="RefSeq" id="WP_186817057.1">
    <property type="nucleotide sequence ID" value="NZ_BJVJ01000042.1"/>
</dbReference>
<protein>
    <submittedName>
        <fullName evidence="7">Oxidoreductase</fullName>
    </submittedName>
</protein>
<dbReference type="GO" id="GO:0050661">
    <property type="term" value="F:NADP binding"/>
    <property type="evidence" value="ECO:0007669"/>
    <property type="project" value="InterPro"/>
</dbReference>
<feature type="domain" description="NADH:flavin oxidoreductase/NADH oxidase N-terminal" evidence="6">
    <location>
        <begin position="4"/>
        <end position="339"/>
    </location>
</feature>
<dbReference type="InterPro" id="IPR044152">
    <property type="entry name" value="YqjM-like"/>
</dbReference>
<gene>
    <name evidence="7" type="ORF">PSU4_38440</name>
</gene>
<keyword evidence="8" id="KW-1185">Reference proteome</keyword>
<dbReference type="AlphaFoldDB" id="A0A511DJA6"/>
<evidence type="ECO:0000256" key="4">
    <source>
        <dbReference type="ARBA" id="ARBA00022857"/>
    </source>
</evidence>
<dbReference type="PANTHER" id="PTHR43303:SF4">
    <property type="entry name" value="NADPH DEHYDROGENASE C23G7.10C-RELATED"/>
    <property type="match status" value="1"/>
</dbReference>
<evidence type="ECO:0000313" key="7">
    <source>
        <dbReference type="EMBL" id="GEL24890.1"/>
    </source>
</evidence>
<proteinExistence type="predicted"/>
<dbReference type="Proteomes" id="UP000321685">
    <property type="component" value="Unassembled WGS sequence"/>
</dbReference>
<evidence type="ECO:0000256" key="3">
    <source>
        <dbReference type="ARBA" id="ARBA00022643"/>
    </source>
</evidence>
<dbReference type="InterPro" id="IPR001155">
    <property type="entry name" value="OxRdtase_FMN_N"/>
</dbReference>
<comment type="caution">
    <text evidence="7">The sequence shown here is derived from an EMBL/GenBank/DDBJ whole genome shotgun (WGS) entry which is preliminary data.</text>
</comment>
<keyword evidence="3" id="KW-0288">FMN</keyword>